<evidence type="ECO:0000313" key="2">
    <source>
        <dbReference type="EMBL" id="OCX76736.1"/>
    </source>
</evidence>
<proteinExistence type="predicted"/>
<dbReference type="AlphaFoldDB" id="A0A1C2IQ63"/>
<dbReference type="RefSeq" id="WP_024895030.1">
    <property type="nucleotide sequence ID" value="NZ_DAIAWO010000056.1"/>
</dbReference>
<evidence type="ECO:0000313" key="3">
    <source>
        <dbReference type="Proteomes" id="UP000094893"/>
    </source>
</evidence>
<dbReference type="EMBL" id="LWSA01000020">
    <property type="protein sequence ID" value="OCX76736.1"/>
    <property type="molecule type" value="Genomic_DNA"/>
</dbReference>
<organism evidence="1 4">
    <name type="scientific">Acidithiobacillus thiooxidans</name>
    <name type="common">Thiobacillus thiooxidans</name>
    <dbReference type="NCBI Taxonomy" id="930"/>
    <lineage>
        <taxon>Bacteria</taxon>
        <taxon>Pseudomonadati</taxon>
        <taxon>Pseudomonadota</taxon>
        <taxon>Acidithiobacillia</taxon>
        <taxon>Acidithiobacillales</taxon>
        <taxon>Acidithiobacillaceae</taxon>
        <taxon>Acidithiobacillus</taxon>
    </lineage>
</organism>
<dbReference type="Proteomes" id="UP000094893">
    <property type="component" value="Unassembled WGS sequence"/>
</dbReference>
<name>A0A1C2IQ63_ACITH</name>
<evidence type="ECO:0000313" key="1">
    <source>
        <dbReference type="EMBL" id="OCX71967.1"/>
    </source>
</evidence>
<reference evidence="1 3" key="1">
    <citation type="journal article" date="2016" name="Int. J. Mol. Sci.">
        <title>Comparative genomics of the extreme acidophile Acidithiobacillus thiooxidans reveals intraspecific divergence and niche adaptation.</title>
        <authorList>
            <person name="Zhang X."/>
            <person name="Feng X."/>
            <person name="Tao J."/>
            <person name="Ma L."/>
            <person name="Xiao Y."/>
            <person name="Liang Y."/>
            <person name="Liu X."/>
            <person name="Yin H."/>
        </authorList>
    </citation>
    <scope>NUCLEOTIDE SEQUENCE [LARGE SCALE GENOMIC DNA]</scope>
    <source>
        <strain evidence="2 3">A02</strain>
        <strain evidence="1">DXS-W</strain>
    </source>
</reference>
<evidence type="ECO:0000313" key="4">
    <source>
        <dbReference type="Proteomes" id="UP000095008"/>
    </source>
</evidence>
<keyword evidence="4" id="KW-1185">Reference proteome</keyword>
<accession>A0A1C2IQ63</accession>
<dbReference type="EMBL" id="LWRY01000120">
    <property type="protein sequence ID" value="OCX71967.1"/>
    <property type="molecule type" value="Genomic_DNA"/>
</dbReference>
<gene>
    <name evidence="1" type="ORF">A6M23_10815</name>
    <name evidence="2" type="ORF">A6P07_01780</name>
</gene>
<dbReference type="Proteomes" id="UP000095008">
    <property type="component" value="Unassembled WGS sequence"/>
</dbReference>
<comment type="caution">
    <text evidence="1">The sequence shown here is derived from an EMBL/GenBank/DDBJ whole genome shotgun (WGS) entry which is preliminary data.</text>
</comment>
<sequence length="82" mass="9494">MCVEEQHFFAWLDADAEDNTSGIDDWLTQLEGNAVLADFFRAMRRSRFDGATTVIDKHLLYEKVVSIRLKMKALELMDVKKV</sequence>
<protein>
    <submittedName>
        <fullName evidence="1">Uncharacterized protein</fullName>
    </submittedName>
</protein>